<dbReference type="EMBL" id="JBHTRV010000018">
    <property type="protein sequence ID" value="MFE5982682.1"/>
    <property type="molecule type" value="Genomic_DNA"/>
</dbReference>
<dbReference type="Pfam" id="PF13517">
    <property type="entry name" value="FG-GAP_3"/>
    <property type="match status" value="1"/>
</dbReference>
<dbReference type="InterPro" id="IPR022045">
    <property type="entry name" value="TcdB_toxin_mid/N"/>
</dbReference>
<dbReference type="PANTHER" id="PTHR32305">
    <property type="match status" value="1"/>
</dbReference>
<feature type="compositionally biased region" description="Pro residues" evidence="5">
    <location>
        <begin position="2358"/>
        <end position="2380"/>
    </location>
</feature>
<dbReference type="Pfam" id="PF12255">
    <property type="entry name" value="TcdB_toxin_midC"/>
    <property type="match status" value="1"/>
</dbReference>
<dbReference type="InterPro" id="IPR050708">
    <property type="entry name" value="T6SS_VgrG/RHS"/>
</dbReference>
<keyword evidence="2" id="KW-0964">Secreted</keyword>
<evidence type="ECO:0000256" key="4">
    <source>
        <dbReference type="ARBA" id="ARBA00023026"/>
    </source>
</evidence>
<dbReference type="InterPro" id="IPR028994">
    <property type="entry name" value="Integrin_alpha_N"/>
</dbReference>
<evidence type="ECO:0000256" key="1">
    <source>
        <dbReference type="ARBA" id="ARBA00004613"/>
    </source>
</evidence>
<dbReference type="Pfam" id="PF14412">
    <property type="entry name" value="AHH"/>
    <property type="match status" value="1"/>
</dbReference>
<proteinExistence type="predicted"/>
<dbReference type="Pfam" id="PF12256">
    <property type="entry name" value="TcdB_toxin_midN"/>
    <property type="match status" value="1"/>
</dbReference>
<evidence type="ECO:0000313" key="8">
    <source>
        <dbReference type="EMBL" id="MFE5982682.1"/>
    </source>
</evidence>
<evidence type="ECO:0000256" key="5">
    <source>
        <dbReference type="SAM" id="MobiDB-lite"/>
    </source>
</evidence>
<evidence type="ECO:0000313" key="9">
    <source>
        <dbReference type="Proteomes" id="UP001600424"/>
    </source>
</evidence>
<feature type="compositionally biased region" description="Basic residues" evidence="5">
    <location>
        <begin position="268"/>
        <end position="277"/>
    </location>
</feature>
<feature type="region of interest" description="Disordered" evidence="5">
    <location>
        <begin position="2352"/>
        <end position="2469"/>
    </location>
</feature>
<dbReference type="InterPro" id="IPR022385">
    <property type="entry name" value="Rhs_assc_core"/>
</dbReference>
<comment type="subcellular location">
    <subcellularLocation>
        <location evidence="1">Secreted</location>
    </subcellularLocation>
</comment>
<feature type="compositionally biased region" description="Basic and acidic residues" evidence="5">
    <location>
        <begin position="2456"/>
        <end position="2467"/>
    </location>
</feature>
<feature type="domain" description="Insecticide toxin TcdB middle/N-terminal" evidence="7">
    <location>
        <begin position="718"/>
        <end position="856"/>
    </location>
</feature>
<dbReference type="InterPro" id="IPR032871">
    <property type="entry name" value="AHH_dom_containing"/>
</dbReference>
<protein>
    <submittedName>
        <fullName evidence="8">SpvB/TcaC N-terminal domain-containing protein</fullName>
    </submittedName>
</protein>
<evidence type="ECO:0000259" key="7">
    <source>
        <dbReference type="Pfam" id="PF12256"/>
    </source>
</evidence>
<dbReference type="Pfam" id="PF03534">
    <property type="entry name" value="SpvB"/>
    <property type="match status" value="1"/>
</dbReference>
<dbReference type="Gene3D" id="2.180.10.10">
    <property type="entry name" value="RHS repeat-associated core"/>
    <property type="match status" value="1"/>
</dbReference>
<feature type="region of interest" description="Disordered" evidence="5">
    <location>
        <begin position="258"/>
        <end position="277"/>
    </location>
</feature>
<dbReference type="RefSeq" id="WP_386252602.1">
    <property type="nucleotide sequence ID" value="NZ_JBHTRV010000018.1"/>
</dbReference>
<dbReference type="NCBIfam" id="TIGR03696">
    <property type="entry name" value="Rhs_assc_core"/>
    <property type="match status" value="1"/>
</dbReference>
<keyword evidence="4" id="KW-0843">Virulence</keyword>
<accession>A0ABW6IYD8</accession>
<dbReference type="SUPFAM" id="SSF69318">
    <property type="entry name" value="Integrin alpha N-terminal domain"/>
    <property type="match status" value="1"/>
</dbReference>
<organism evidence="8 9">
    <name type="scientific">Streptomyces wedmorensis</name>
    <dbReference type="NCBI Taxonomy" id="43759"/>
    <lineage>
        <taxon>Bacteria</taxon>
        <taxon>Bacillati</taxon>
        <taxon>Actinomycetota</taxon>
        <taxon>Actinomycetes</taxon>
        <taxon>Kitasatosporales</taxon>
        <taxon>Streptomycetaceae</taxon>
        <taxon>Streptomyces</taxon>
    </lineage>
</organism>
<feature type="compositionally biased region" description="Low complexity" evidence="5">
    <location>
        <begin position="20"/>
        <end position="46"/>
    </location>
</feature>
<gene>
    <name evidence="8" type="ORF">ACFQ63_23555</name>
</gene>
<name>A0ABW6IYD8_STRWE</name>
<dbReference type="InterPro" id="IPR003284">
    <property type="entry name" value="Sal_SpvB"/>
</dbReference>
<keyword evidence="9" id="KW-1185">Reference proteome</keyword>
<keyword evidence="3" id="KW-0732">Signal</keyword>
<dbReference type="PRINTS" id="PR01341">
    <property type="entry name" value="SALSPVBPROT"/>
</dbReference>
<dbReference type="InterPro" id="IPR013517">
    <property type="entry name" value="FG-GAP"/>
</dbReference>
<evidence type="ECO:0000256" key="3">
    <source>
        <dbReference type="ARBA" id="ARBA00022729"/>
    </source>
</evidence>
<reference evidence="8 9" key="1">
    <citation type="submission" date="2024-09" db="EMBL/GenBank/DDBJ databases">
        <title>The Natural Products Discovery Center: Release of the First 8490 Sequenced Strains for Exploring Actinobacteria Biosynthetic Diversity.</title>
        <authorList>
            <person name="Kalkreuter E."/>
            <person name="Kautsar S.A."/>
            <person name="Yang D."/>
            <person name="Bader C.D."/>
            <person name="Teijaro C.N."/>
            <person name="Fluegel L."/>
            <person name="Davis C.M."/>
            <person name="Simpson J.R."/>
            <person name="Lauterbach L."/>
            <person name="Steele A.D."/>
            <person name="Gui C."/>
            <person name="Meng S."/>
            <person name="Li G."/>
            <person name="Viehrig K."/>
            <person name="Ye F."/>
            <person name="Su P."/>
            <person name="Kiefer A.F."/>
            <person name="Nichols A."/>
            <person name="Cepeda A.J."/>
            <person name="Yan W."/>
            <person name="Fan B."/>
            <person name="Jiang Y."/>
            <person name="Adhikari A."/>
            <person name="Zheng C.-J."/>
            <person name="Schuster L."/>
            <person name="Cowan T.M."/>
            <person name="Smanski M.J."/>
            <person name="Chevrette M.G."/>
            <person name="De Carvalho L.P.S."/>
            <person name="Shen B."/>
        </authorList>
    </citation>
    <scope>NUCLEOTIDE SEQUENCE [LARGE SCALE GENOMIC DNA]</scope>
    <source>
        <strain evidence="8 9">NPDC056472</strain>
    </source>
</reference>
<feature type="region of interest" description="Disordered" evidence="5">
    <location>
        <begin position="1"/>
        <end position="46"/>
    </location>
</feature>
<feature type="domain" description="Insecticide toxin TcdB middle/C-terminal" evidence="6">
    <location>
        <begin position="934"/>
        <end position="1083"/>
    </location>
</feature>
<dbReference type="Proteomes" id="UP001600424">
    <property type="component" value="Unassembled WGS sequence"/>
</dbReference>
<comment type="caution">
    <text evidence="8">The sequence shown here is derived from an EMBL/GenBank/DDBJ whole genome shotgun (WGS) entry which is preliminary data.</text>
</comment>
<dbReference type="PANTHER" id="PTHR32305:SF15">
    <property type="entry name" value="PROTEIN RHSA-RELATED"/>
    <property type="match status" value="1"/>
</dbReference>
<evidence type="ECO:0000256" key="2">
    <source>
        <dbReference type="ARBA" id="ARBA00022525"/>
    </source>
</evidence>
<sequence length="2595" mass="281398">MAVSSESVKSAAGGRPGAVSASPHTSPLASPSPAASASTAGSASAPMAPPVVGLPKGGGAIKGIGEKFAADPVTGAGALTVPVAATKGRSGYGPDPVLGYGSGAGNGPFGLGWSLGLPAITRRTDKGVPRYDDAADSDVFILAGAEDLVPVLVPDGDGWVPEALPPRTFGDTRYAVRRYRPRVEGLFARVERWTNVQDPTDVFWRSISRDDVTTWYGRTPESRIADPADASRVFGWLICESHDDRGNLVAYGYKSEDDEGVDTAAGHERHRQRAANRYPRRIRYGNRTPWPSSLDAATGPRPLPGADQWHFELVFDYGEHDTAAPTPRDAGAWAARPDPFSSFRAGFEVRTHRLCRRVLMFHHFPEEPEVGAGCLVRSTDFRYAYGVHTTLAAVTHRGYQREGGGYRARSLPPVEFGYSEAVVDHTVRELDEESLDGLPAGLDGTRSQWVDLDGEGLPGILTEQGGGWFYKRNLSPLAVGRDADATRTAPSTRARFGPAEAVTDRPSLALATGARFLDLAGDGRPDLVRLTGPDPGFQERAAGGEWQPYTPFASLPDRDWNDPNLRFVDLDGDGLADVLVTEDDALVWHASLGEDGFGPERRERRPRDEERGPVLVFADAEQSVHLADMSGDGLTDLVRIRNGEVCYWPNLGHGRFGPKIVMTGGPRDHPDRFDQGRVLLADVDGSGTTDLLHLHPDGPRIHLNRSGNDFAPPVPLPTLPPADSLTDVLALDLLGNGTACLVWSSPLPADGRRPLRYLDLMGGVKPHLLTRVRNNLGAETEIAYAPSTAFALRDRRAGTPWATGLPFPVHVVERTTTRDKWRGTAFTSRYSYHHGCFDGTEREFRGFARVERTDVEDYGTFAAAHADSPYVTADHRLHQPPVRTVTWHHTGVPVDGRDPLHPFRHEYFRASDTYAPPGPDLDGLTADSGEHRQAVRAFHGALLREETYELDVSAATDGDRPPTRAPAPIRLVAATTHTLRIRLLQPRSGRHHAVFHTFASETVAHHYELDLRATESAPAPEPDPRIVHTLNVTVDPYGNVLQSVSVAYPRTRPAALADPLLPPGTETLVAAVQAELHAVYTESRTTDPLPPDADRHRLPLPCETRAYELTGVGPAQAGDGRWVTLDGLRCFRLGERHQTGGTPVAELDHHRLPDRTTPQKRLLELVRTLFLDETLAAPLPLGGLTARALPYGTYTLAWTDAMLTTVLGDRATPEVRAAAADRAVSGHLGGPAAVRLLGEDAAGRYWRCSGAAEYAPDAPARFFLPARWTDPFGNPTRLEHDRYGLFLKATTDPLGNRGEVLVHDYRVMAPRRVRDINGNHAEVRFDALGLPAAVARSGKDGTGDHLTGLDTAALNPELPALTAFFATDAYDPERARPLLLGASSRWLFHFGEELRDGETVWARHPPCTAVLTRERHAHEPTETSLQAAFLYADGLGGPLVRKVQAEPAEPGGPLRWVADGKTVVNNKGNPVKRYEPYFSPPESGHRFEELGEHGVTPLHFYDAIGRLIRTDLPDGSHHRVDFSPWHVTDHDRNDTVLEAGNGWYARTSTSALPVERRAARQAAAHAGTPGRALLDGLGHTVVTIAHNRVDGVDEKHVTFTRRDGEGTPLWIQDPRGIRVLQHTVPPLPPGAHPLDDPGNLAPSGFSPGYDLTGRALFEYGPDSGARWALRDAADALLFTWNARGIRTRATYDALRRPVGTYVTATGDTTVSGAPRDPAAPPAPEALLEHRVYGEQHPDPDRNLRGRAYRVYDGAGVTTSERYDFKGNLLATARRFGRDHTGTPDWSPLGSLTDPDRIAEAAEPFLEPGPPLTTGTAYDALDRPVETTAPDGSVTRSAYNEAGLPERVEVRLRGAAAATAFVTGVDYDAHGRRTRVAHGNGARSTYTYDPFTFRVTGVRTTRPADPDGTASPLFANASVVQDLHYTYDPVGNITRVEDASLATIAGVGTARDFTHDALYRLVAASGREHTGQTAFLPDPPDAGQRDHPFAGARVHPNDLQGLRGYVERYRYDAVGNLMHLAHHEGTDVEAPGPTLWRRHHQYALDSNRLLATSLPGETGGLPDYAAEGGYGARYGHDAHGNTTRMPHLPLMRWDHGDRLAATARQVVNDGTPETTHYVYDSAGERVRKLTVTAAGALKNDRRYVGGFELYREYGTGGTVLERETLHIDDAGERLALVETATLPAGPAAVRHRFADHQDSVCVELDEQGALVGHEEYHPYGTTAFQSGRTAAETGLKRYRHTAKERDDETGLGYFGARYYAPWLGRWTSCDPAGLADGPCRYAYARCGPVRYRDPDGRLVDEGGKFATAAAAAAAAFRAGRPAIAAAPSPQAKAVVAVLVGVVALGVGLSMLGDRKPSAPDTPAPAPPVTPPGPPPPPAPPPPKRDIQVPRTAPDPDVERIHGQVVGGTFVPAVPRDTQGGKPATSTGGGGKRTGPGTEERTGAGRKAAPQPSNRWLEQCRRDKKKRQEVDDDAVQTYLDTGGRIQVIKDKTQKHHVATNKDQEFRPQFEEMFDNASVPGLPDLTLNSPENIVTVEGHQGPHGPDYHKAVLKRLQDAVAGKATCTPEYRAALTEALRLLKKDLQRKGSELNDLVTRK</sequence>
<evidence type="ECO:0000259" key="6">
    <source>
        <dbReference type="Pfam" id="PF12255"/>
    </source>
</evidence>
<dbReference type="InterPro" id="IPR022044">
    <property type="entry name" value="TcdB_toxin_mid/C"/>
</dbReference>